<accession>A0A9P6E7K3</accession>
<evidence type="ECO:0000313" key="1">
    <source>
        <dbReference type="EMBL" id="KAF9523945.1"/>
    </source>
</evidence>
<dbReference type="OrthoDB" id="3268696at2759"/>
<protein>
    <submittedName>
        <fullName evidence="1">Uncharacterized protein</fullName>
    </submittedName>
</protein>
<gene>
    <name evidence="1" type="ORF">CPB83DRAFT_949045</name>
</gene>
<proteinExistence type="predicted"/>
<dbReference type="Proteomes" id="UP000807306">
    <property type="component" value="Unassembled WGS sequence"/>
</dbReference>
<comment type="caution">
    <text evidence="1">The sequence shown here is derived from an EMBL/GenBank/DDBJ whole genome shotgun (WGS) entry which is preliminary data.</text>
</comment>
<keyword evidence="2" id="KW-1185">Reference proteome</keyword>
<name>A0A9P6E7K3_9AGAR</name>
<reference evidence="1" key="1">
    <citation type="submission" date="2020-11" db="EMBL/GenBank/DDBJ databases">
        <authorList>
            <consortium name="DOE Joint Genome Institute"/>
            <person name="Ahrendt S."/>
            <person name="Riley R."/>
            <person name="Andreopoulos W."/>
            <person name="Labutti K."/>
            <person name="Pangilinan J."/>
            <person name="Ruiz-Duenas F.J."/>
            <person name="Barrasa J.M."/>
            <person name="Sanchez-Garcia M."/>
            <person name="Camarero S."/>
            <person name="Miyauchi S."/>
            <person name="Serrano A."/>
            <person name="Linde D."/>
            <person name="Babiker R."/>
            <person name="Drula E."/>
            <person name="Ayuso-Fernandez I."/>
            <person name="Pacheco R."/>
            <person name="Padilla G."/>
            <person name="Ferreira P."/>
            <person name="Barriuso J."/>
            <person name="Kellner H."/>
            <person name="Castanera R."/>
            <person name="Alfaro M."/>
            <person name="Ramirez L."/>
            <person name="Pisabarro A.G."/>
            <person name="Kuo A."/>
            <person name="Tritt A."/>
            <person name="Lipzen A."/>
            <person name="He G."/>
            <person name="Yan M."/>
            <person name="Ng V."/>
            <person name="Cullen D."/>
            <person name="Martin F."/>
            <person name="Rosso M.-N."/>
            <person name="Henrissat B."/>
            <person name="Hibbett D."/>
            <person name="Martinez A.T."/>
            <person name="Grigoriev I.V."/>
        </authorList>
    </citation>
    <scope>NUCLEOTIDE SEQUENCE</scope>
    <source>
        <strain evidence="1">CBS 506.95</strain>
    </source>
</reference>
<dbReference type="AlphaFoldDB" id="A0A9P6E7K3"/>
<evidence type="ECO:0000313" key="2">
    <source>
        <dbReference type="Proteomes" id="UP000807306"/>
    </source>
</evidence>
<dbReference type="EMBL" id="MU157907">
    <property type="protein sequence ID" value="KAF9523945.1"/>
    <property type="molecule type" value="Genomic_DNA"/>
</dbReference>
<sequence length="200" mass="22470">MPANPNRSSSSSQFPRLGVRDACYKFNLADFASYVGRRDAFLQGGLQARVALRMGGIVGRLARQVLSSPLGIEGPSQEAARGDGLLIRCNDQDFAEDLLTDRDLDMICGTYELESPGKGHQKSLVSWFPRPDIWFASGYSVGQWTNECELWFQNRVKDIQDGAVPYSQKIWRVKLRQTRQAPKLVHHMNKAASAFIKKHL</sequence>
<organism evidence="1 2">
    <name type="scientific">Crepidotus variabilis</name>
    <dbReference type="NCBI Taxonomy" id="179855"/>
    <lineage>
        <taxon>Eukaryota</taxon>
        <taxon>Fungi</taxon>
        <taxon>Dikarya</taxon>
        <taxon>Basidiomycota</taxon>
        <taxon>Agaricomycotina</taxon>
        <taxon>Agaricomycetes</taxon>
        <taxon>Agaricomycetidae</taxon>
        <taxon>Agaricales</taxon>
        <taxon>Agaricineae</taxon>
        <taxon>Crepidotaceae</taxon>
        <taxon>Crepidotus</taxon>
    </lineage>
</organism>